<feature type="region of interest" description="Disordered" evidence="12">
    <location>
        <begin position="1"/>
        <end position="21"/>
    </location>
</feature>
<sequence>MDQGRVTVGATTPAGGPASLLPQSPLSYRHLAVAAAAASTAGSEQKRKTGKKHPGKAILAGGLAGGLEIMMTFPTEYVKTQLQLDERSATPRYKGPIHCASTTVKEHGFLGLYRGLSSLLYGSIPKASVRFAMFEFLKNKLADENGSLSKPRTLLAGLGAGVSEAILVVCPMETVKVKFIHDQTQPNPKYKGFFHGVRTIVRQEGIKGTYQGLTATIIKQGSNQAIRFFVYTSIKKWIQDGDITKDIGSVKTFITGGIAGAASVFGNTPVDVVKTRMQGLDAHKYANTWDCVKKIAKHEGFKAFYKGTTPRLGRVCFDVAIVFTLYENVMKLLDWVWPTPNYS</sequence>
<dbReference type="InterPro" id="IPR018108">
    <property type="entry name" value="MCP_transmembrane"/>
</dbReference>
<dbReference type="AlphaFoldDB" id="A0AA35WXP6"/>
<feature type="repeat" description="Solcar" evidence="10">
    <location>
        <begin position="247"/>
        <end position="332"/>
    </location>
</feature>
<evidence type="ECO:0000256" key="4">
    <source>
        <dbReference type="ARBA" id="ARBA00022692"/>
    </source>
</evidence>
<proteinExistence type="inferred from homology"/>
<dbReference type="EMBL" id="CASHTH010002611">
    <property type="protein sequence ID" value="CAI8032606.1"/>
    <property type="molecule type" value="Genomic_DNA"/>
</dbReference>
<organism evidence="13 14">
    <name type="scientific">Geodia barretti</name>
    <name type="common">Barrett's horny sponge</name>
    <dbReference type="NCBI Taxonomy" id="519541"/>
    <lineage>
        <taxon>Eukaryota</taxon>
        <taxon>Metazoa</taxon>
        <taxon>Porifera</taxon>
        <taxon>Demospongiae</taxon>
        <taxon>Heteroscleromorpha</taxon>
        <taxon>Tetractinellida</taxon>
        <taxon>Astrophorina</taxon>
        <taxon>Geodiidae</taxon>
        <taxon>Geodia</taxon>
    </lineage>
</organism>
<keyword evidence="8 10" id="KW-0472">Membrane</keyword>
<evidence type="ECO:0000256" key="8">
    <source>
        <dbReference type="ARBA" id="ARBA00023136"/>
    </source>
</evidence>
<keyword evidence="4 10" id="KW-0812">Transmembrane</keyword>
<dbReference type="GO" id="GO:0031966">
    <property type="term" value="C:mitochondrial membrane"/>
    <property type="evidence" value="ECO:0007669"/>
    <property type="project" value="UniProtKB-SubCell"/>
</dbReference>
<comment type="similarity">
    <text evidence="2 11">Belongs to the mitochondrial carrier (TC 2.A.29) family.</text>
</comment>
<keyword evidence="5" id="KW-0677">Repeat</keyword>
<evidence type="ECO:0000256" key="9">
    <source>
        <dbReference type="ARBA" id="ARBA00042640"/>
    </source>
</evidence>
<evidence type="ECO:0000313" key="13">
    <source>
        <dbReference type="EMBL" id="CAI8032606.1"/>
    </source>
</evidence>
<accession>A0AA35WXP6</accession>
<evidence type="ECO:0000256" key="10">
    <source>
        <dbReference type="PROSITE-ProRule" id="PRU00282"/>
    </source>
</evidence>
<dbReference type="GO" id="GO:0006843">
    <property type="term" value="P:mitochondrial citrate transmembrane transport"/>
    <property type="evidence" value="ECO:0007669"/>
    <property type="project" value="TreeGrafter"/>
</dbReference>
<gene>
    <name evidence="13" type="ORF">GBAR_LOCUS18426</name>
</gene>
<evidence type="ECO:0000313" key="14">
    <source>
        <dbReference type="Proteomes" id="UP001174909"/>
    </source>
</evidence>
<dbReference type="PANTHER" id="PTHR45788">
    <property type="entry name" value="SUCCINATE/FUMARATE MITOCHONDRIAL TRANSPORTER-RELATED"/>
    <property type="match status" value="1"/>
</dbReference>
<evidence type="ECO:0000256" key="7">
    <source>
        <dbReference type="ARBA" id="ARBA00023128"/>
    </source>
</evidence>
<evidence type="ECO:0000256" key="5">
    <source>
        <dbReference type="ARBA" id="ARBA00022737"/>
    </source>
</evidence>
<keyword evidence="14" id="KW-1185">Reference proteome</keyword>
<feature type="repeat" description="Solcar" evidence="10">
    <location>
        <begin position="151"/>
        <end position="237"/>
    </location>
</feature>
<comment type="caution">
    <text evidence="13">The sequence shown here is derived from an EMBL/GenBank/DDBJ whole genome shotgun (WGS) entry which is preliminary data.</text>
</comment>
<dbReference type="GO" id="GO:0071913">
    <property type="term" value="F:citrate secondary active transmembrane transporter activity"/>
    <property type="evidence" value="ECO:0007669"/>
    <property type="project" value="TreeGrafter"/>
</dbReference>
<dbReference type="Proteomes" id="UP001174909">
    <property type="component" value="Unassembled WGS sequence"/>
</dbReference>
<dbReference type="Pfam" id="PF00153">
    <property type="entry name" value="Mito_carr"/>
    <property type="match status" value="3"/>
</dbReference>
<name>A0AA35WXP6_GEOBA</name>
<evidence type="ECO:0000256" key="1">
    <source>
        <dbReference type="ARBA" id="ARBA00004225"/>
    </source>
</evidence>
<dbReference type="InterPro" id="IPR023395">
    <property type="entry name" value="MCP_dom_sf"/>
</dbReference>
<evidence type="ECO:0000256" key="6">
    <source>
        <dbReference type="ARBA" id="ARBA00022989"/>
    </source>
</evidence>
<evidence type="ECO:0000256" key="12">
    <source>
        <dbReference type="SAM" id="MobiDB-lite"/>
    </source>
</evidence>
<dbReference type="PANTHER" id="PTHR45788:SF4">
    <property type="entry name" value="TRICARBOXYLATE TRANSPORT PROTEIN, MITOCHONDRIAL"/>
    <property type="match status" value="1"/>
</dbReference>
<keyword evidence="3 11" id="KW-0813">Transport</keyword>
<comment type="subcellular location">
    <subcellularLocation>
        <location evidence="1">Mitochondrion membrane</location>
        <topology evidence="1">Multi-pass membrane protein</topology>
    </subcellularLocation>
</comment>
<keyword evidence="6" id="KW-1133">Transmembrane helix</keyword>
<evidence type="ECO:0000256" key="3">
    <source>
        <dbReference type="ARBA" id="ARBA00022448"/>
    </source>
</evidence>
<protein>
    <recommendedName>
        <fullName evidence="9">Citrate transport protein</fullName>
    </recommendedName>
</protein>
<dbReference type="PROSITE" id="PS50920">
    <property type="entry name" value="SOLCAR"/>
    <property type="match status" value="3"/>
</dbReference>
<dbReference type="Gene3D" id="1.50.40.10">
    <property type="entry name" value="Mitochondrial carrier domain"/>
    <property type="match status" value="1"/>
</dbReference>
<dbReference type="SUPFAM" id="SSF103506">
    <property type="entry name" value="Mitochondrial carrier"/>
    <property type="match status" value="1"/>
</dbReference>
<reference evidence="13" key="1">
    <citation type="submission" date="2023-03" db="EMBL/GenBank/DDBJ databases">
        <authorList>
            <person name="Steffen K."/>
            <person name="Cardenas P."/>
        </authorList>
    </citation>
    <scope>NUCLEOTIDE SEQUENCE</scope>
</reference>
<keyword evidence="7" id="KW-0496">Mitochondrion</keyword>
<feature type="repeat" description="Solcar" evidence="10">
    <location>
        <begin position="52"/>
        <end position="140"/>
    </location>
</feature>
<evidence type="ECO:0000256" key="11">
    <source>
        <dbReference type="RuleBase" id="RU000488"/>
    </source>
</evidence>
<dbReference type="InterPro" id="IPR049563">
    <property type="entry name" value="TXTP-like"/>
</dbReference>
<evidence type="ECO:0000256" key="2">
    <source>
        <dbReference type="ARBA" id="ARBA00006375"/>
    </source>
</evidence>
<dbReference type="FunFam" id="1.50.40.10:FF:000007">
    <property type="entry name" value="Mitochondrial tricarboxylate transport protein-like"/>
    <property type="match status" value="1"/>
</dbReference>